<dbReference type="GO" id="GO:0071897">
    <property type="term" value="P:DNA biosynthetic process"/>
    <property type="evidence" value="ECO:0007669"/>
    <property type="project" value="UniProtKB-ARBA"/>
</dbReference>
<dbReference type="InterPro" id="IPR005312">
    <property type="entry name" value="DUF1759"/>
</dbReference>
<sequence>MDVTQLKTQRKALRTSFTICAKSIEDELMKEAPDVNQFSIWKAQIKDKFTRLEKCQTEITNLILKDTDAERANEEDFLSAEKYRDRFSELCAQIQRLSMKETEIKEFSEKRKYKLPKIELKKFNGDAKEYLSFWSQFSKIHEDTSIPNEDKMQYLLQAVVPKTKAARVVESFPATAENYPKAIAQLKERFCRDDLLVQIYVRDLLSMVMKNAASGRTKTDLPALYDELEAKIRALESLGRTQEKYGDFLSPLVESCLPEEILVAWERSRNMKDVSQVEDRSLEKLMNFLKQEVKGEEMVELARTDFSPPANQKKKEAANKLDNYPTAAILVITNIRNNTGKRNLLCIFCNKKHPSKDCLEARNMSVDEKKKCILRNRACFCCFSVTHFSKFCKVNNSCLYCAKPHHYLMCDHPKENIKKRSDIIETNSLSNSCSQNNVFLMTLIVKVCAEKDKVIQVRTLLDSGSQYSFISKHAIEKLGIKSNNKIKMQHMLFGGRETRSQIHDVYELLISSMDESYSLRVKVFSEDKICGTEPKVSNLTVINELSKKGIILSDLANEDCEIGLLLGADVAGMLFMEGSVKLDSGLFLLKTRLGFVLTGKQEVSDKCNERCDTVLNVISLFVKDSSINELWSLENIGIFYPIQRLNENNEHLKVIEEFKNSMKILPDGRYELCLPFKSDVIELPSNKELTWKRHKKMCERTQRNGLLDDYKAVFKEWEELKIIEKIDCENETSHFLPHRPVVKTDSITTKIRPVFDASARETGKNSLNDLLYKGPNLIEQIPHIIDRFRSYPIGISADIEKAFLQLGIAPEHRDFLRFFYLTENEEIVYRHSRVVFGVSSSPFLLAAALSHLLEHVPTEDSEIADKLQLSFYVDNCVAGVSDVTQQEEFILKAREILSRGCFNLRNWESNVECKYISKSTGTTKLLGILWDLDKDVLKCRVCVEDLKIDSNITKRFILAAVQRIFDTLGILCSATLPPKILLQNTWKLKLSWDSTLPDDIVKPFLKWWGEVVKLSDIEIPRHLKINDTTQMHVFVDAYKEAYPTCIFLRTDTSQGVKVVLVRAKSRVAPLKQATIPRLELMACCIGARIKEIKTLFPNGEWRHVPGKINPADLISLGCLPSHLVESHWWEGPLWFVESPDNWPVAEVINCETSEISSERKKVSLCNLNLTEEKVPWYARKFSKFHSILRLVAWVLRFNNVRSRINERKRGQLTVEETESVEIQLIRSIQAQSFPGEKSTPNMCVFRDENNIRVKTRITERIDTPNFLSPILLPNNCIFTQRLVEHFHIENYHAGTQLLLSILREKYWILGGRRTDRKIWNACVRCRRFKSKSPTADPVSLPADRVKDAAVFEVVGVDLAGPLYIKRGTKVWADLYTCALYRALHLELVSSISTDAFLLSFRRFVARRGRPRIIYSHNGTNFRGAYNELAAIDWNEVSRYAEIQRITWKFIPPTAAWWGGFWERRRVVDNLMRM</sequence>
<dbReference type="Gene3D" id="3.30.420.10">
    <property type="entry name" value="Ribonuclease H-like superfamily/Ribonuclease H"/>
    <property type="match status" value="1"/>
</dbReference>
<accession>A0A4Y2VEP0</accession>
<dbReference type="InterPro" id="IPR008042">
    <property type="entry name" value="Retrotrans_Pao"/>
</dbReference>
<dbReference type="Pfam" id="PF03564">
    <property type="entry name" value="DUF1759"/>
    <property type="match status" value="1"/>
</dbReference>
<keyword evidence="3" id="KW-1185">Reference proteome</keyword>
<dbReference type="Gene3D" id="3.10.10.10">
    <property type="entry name" value="HIV Type 1 Reverse Transcriptase, subunit A, domain 1"/>
    <property type="match status" value="1"/>
</dbReference>
<dbReference type="OrthoDB" id="429521at2759"/>
<dbReference type="PANTHER" id="PTHR47331">
    <property type="entry name" value="PHD-TYPE DOMAIN-CONTAINING PROTEIN"/>
    <property type="match status" value="1"/>
</dbReference>
<gene>
    <name evidence="2" type="ORF">AVEN_16013_1</name>
</gene>
<feature type="domain" description="Integrase zinc-binding" evidence="1">
    <location>
        <begin position="1279"/>
        <end position="1330"/>
    </location>
</feature>
<dbReference type="Pfam" id="PF05380">
    <property type="entry name" value="Peptidase_A17"/>
    <property type="match status" value="1"/>
</dbReference>
<dbReference type="GO" id="GO:0042575">
    <property type="term" value="C:DNA polymerase complex"/>
    <property type="evidence" value="ECO:0007669"/>
    <property type="project" value="UniProtKB-ARBA"/>
</dbReference>
<dbReference type="InterPro" id="IPR012337">
    <property type="entry name" value="RNaseH-like_sf"/>
</dbReference>
<dbReference type="InterPro" id="IPR043128">
    <property type="entry name" value="Rev_trsase/Diguanyl_cyclase"/>
</dbReference>
<proteinExistence type="predicted"/>
<dbReference type="InterPro" id="IPR043502">
    <property type="entry name" value="DNA/RNA_pol_sf"/>
</dbReference>
<organism evidence="2 3">
    <name type="scientific">Araneus ventricosus</name>
    <name type="common">Orbweaver spider</name>
    <name type="synonym">Epeira ventricosa</name>
    <dbReference type="NCBI Taxonomy" id="182803"/>
    <lineage>
        <taxon>Eukaryota</taxon>
        <taxon>Metazoa</taxon>
        <taxon>Ecdysozoa</taxon>
        <taxon>Arthropoda</taxon>
        <taxon>Chelicerata</taxon>
        <taxon>Arachnida</taxon>
        <taxon>Araneae</taxon>
        <taxon>Araneomorphae</taxon>
        <taxon>Entelegynae</taxon>
        <taxon>Araneoidea</taxon>
        <taxon>Araneidae</taxon>
        <taxon>Araneus</taxon>
    </lineage>
</organism>
<evidence type="ECO:0000259" key="1">
    <source>
        <dbReference type="Pfam" id="PF17921"/>
    </source>
</evidence>
<dbReference type="SUPFAM" id="SSF53098">
    <property type="entry name" value="Ribonuclease H-like"/>
    <property type="match status" value="1"/>
</dbReference>
<dbReference type="GO" id="GO:0003676">
    <property type="term" value="F:nucleic acid binding"/>
    <property type="evidence" value="ECO:0007669"/>
    <property type="project" value="InterPro"/>
</dbReference>
<evidence type="ECO:0000313" key="3">
    <source>
        <dbReference type="Proteomes" id="UP000499080"/>
    </source>
</evidence>
<evidence type="ECO:0000313" key="2">
    <source>
        <dbReference type="EMBL" id="GBO22978.1"/>
    </source>
</evidence>
<dbReference type="SUPFAM" id="SSF56672">
    <property type="entry name" value="DNA/RNA polymerases"/>
    <property type="match status" value="1"/>
</dbReference>
<dbReference type="Proteomes" id="UP000499080">
    <property type="component" value="Unassembled WGS sequence"/>
</dbReference>
<dbReference type="InterPro" id="IPR036397">
    <property type="entry name" value="RNaseH_sf"/>
</dbReference>
<dbReference type="Gene3D" id="2.40.70.10">
    <property type="entry name" value="Acid Proteases"/>
    <property type="match status" value="1"/>
</dbReference>
<protein>
    <recommendedName>
        <fullName evidence="1">Integrase zinc-binding domain-containing protein</fullName>
    </recommendedName>
</protein>
<dbReference type="InterPro" id="IPR021109">
    <property type="entry name" value="Peptidase_aspartic_dom_sf"/>
</dbReference>
<dbReference type="Pfam" id="PF17921">
    <property type="entry name" value="Integrase_H2C2"/>
    <property type="match status" value="1"/>
</dbReference>
<dbReference type="Gene3D" id="3.30.70.270">
    <property type="match status" value="1"/>
</dbReference>
<comment type="caution">
    <text evidence="2">The sequence shown here is derived from an EMBL/GenBank/DDBJ whole genome shotgun (WGS) entry which is preliminary data.</text>
</comment>
<name>A0A4Y2VEP0_ARAVE</name>
<dbReference type="InterPro" id="IPR041588">
    <property type="entry name" value="Integrase_H2C2"/>
</dbReference>
<reference evidence="2 3" key="1">
    <citation type="journal article" date="2019" name="Sci. Rep.">
        <title>Orb-weaving spider Araneus ventricosus genome elucidates the spidroin gene catalogue.</title>
        <authorList>
            <person name="Kono N."/>
            <person name="Nakamura H."/>
            <person name="Ohtoshi R."/>
            <person name="Moran D.A.P."/>
            <person name="Shinohara A."/>
            <person name="Yoshida Y."/>
            <person name="Fujiwara M."/>
            <person name="Mori M."/>
            <person name="Tomita M."/>
            <person name="Arakawa K."/>
        </authorList>
    </citation>
    <scope>NUCLEOTIDE SEQUENCE [LARGE SCALE GENOMIC DNA]</scope>
</reference>
<dbReference type="EMBL" id="BGPR01046028">
    <property type="protein sequence ID" value="GBO22978.1"/>
    <property type="molecule type" value="Genomic_DNA"/>
</dbReference>